<dbReference type="Proteomes" id="UP001612915">
    <property type="component" value="Unassembled WGS sequence"/>
</dbReference>
<keyword evidence="5" id="KW-1185">Reference proteome</keyword>
<dbReference type="InterPro" id="IPR042070">
    <property type="entry name" value="PucR_C-HTH_sf"/>
</dbReference>
<dbReference type="PANTHER" id="PTHR33744:SF7">
    <property type="entry name" value="PUCR FAMILY TRANSCRIPTIONAL REGULATOR"/>
    <property type="match status" value="1"/>
</dbReference>
<dbReference type="InterPro" id="IPR051448">
    <property type="entry name" value="CdaR-like_regulators"/>
</dbReference>
<dbReference type="Gene3D" id="1.10.10.2840">
    <property type="entry name" value="PucR C-terminal helix-turn-helix domain"/>
    <property type="match status" value="1"/>
</dbReference>
<dbReference type="Pfam" id="PF13556">
    <property type="entry name" value="HTH_30"/>
    <property type="match status" value="1"/>
</dbReference>
<organism evidence="4 5">
    <name type="scientific">Spongisporangium articulatum</name>
    <dbReference type="NCBI Taxonomy" id="3362603"/>
    <lineage>
        <taxon>Bacteria</taxon>
        <taxon>Bacillati</taxon>
        <taxon>Actinomycetota</taxon>
        <taxon>Actinomycetes</taxon>
        <taxon>Kineosporiales</taxon>
        <taxon>Kineosporiaceae</taxon>
        <taxon>Spongisporangium</taxon>
    </lineage>
</organism>
<dbReference type="Pfam" id="PF17853">
    <property type="entry name" value="GGDEF_2"/>
    <property type="match status" value="1"/>
</dbReference>
<dbReference type="EMBL" id="JBITLV010000002">
    <property type="protein sequence ID" value="MFI7587286.1"/>
    <property type="molecule type" value="Genomic_DNA"/>
</dbReference>
<evidence type="ECO:0000259" key="2">
    <source>
        <dbReference type="Pfam" id="PF13556"/>
    </source>
</evidence>
<sequence length="393" mass="41521">MQVRGPDDATLAGLRRESADLGREAARRMEEGLPWYRELSASDRSWIGLVAQAGINSFISWYSGGEDPAALRADVFGTAPRELTRSISLQHTLDMVRTVVDTVEGHVPQIATPDSEQALREAVLRYSRDVAFAAATVYARAAESRGNWDARLEALILDGVLRGASDGDELRSWAAALNWGEANLVTVLAGPAPGQRPIEETVATLRRAARAGGGDVLIGVQGERLVLVLGHASDPSSLVKHLLPHLGDGPVVTGPTVAGLVHAAGSARTALAGLAAAPGWAGAPRPVAADDLLPERALNGDGAALETLRTRAYEPLVADNSPLLETLAAYLELGGSLEGTARALFVHTNTVRYRLRKVSDVTGWDPTEARSAFVLRVAIVAGRQAPVRTSPDS</sequence>
<evidence type="ECO:0000256" key="1">
    <source>
        <dbReference type="ARBA" id="ARBA00006754"/>
    </source>
</evidence>
<evidence type="ECO:0000259" key="3">
    <source>
        <dbReference type="Pfam" id="PF17853"/>
    </source>
</evidence>
<evidence type="ECO:0000313" key="4">
    <source>
        <dbReference type="EMBL" id="MFI7587286.1"/>
    </source>
</evidence>
<dbReference type="InterPro" id="IPR041522">
    <property type="entry name" value="CdaR_GGDEF"/>
</dbReference>
<reference evidence="4 5" key="1">
    <citation type="submission" date="2024-10" db="EMBL/GenBank/DDBJ databases">
        <title>The Natural Products Discovery Center: Release of the First 8490 Sequenced Strains for Exploring Actinobacteria Biosynthetic Diversity.</title>
        <authorList>
            <person name="Kalkreuter E."/>
            <person name="Kautsar S.A."/>
            <person name="Yang D."/>
            <person name="Bader C.D."/>
            <person name="Teijaro C.N."/>
            <person name="Fluegel L."/>
            <person name="Davis C.M."/>
            <person name="Simpson J.R."/>
            <person name="Lauterbach L."/>
            <person name="Steele A.D."/>
            <person name="Gui C."/>
            <person name="Meng S."/>
            <person name="Li G."/>
            <person name="Viehrig K."/>
            <person name="Ye F."/>
            <person name="Su P."/>
            <person name="Kiefer A.F."/>
            <person name="Nichols A."/>
            <person name="Cepeda A.J."/>
            <person name="Yan W."/>
            <person name="Fan B."/>
            <person name="Jiang Y."/>
            <person name="Adhikari A."/>
            <person name="Zheng C.-J."/>
            <person name="Schuster L."/>
            <person name="Cowan T.M."/>
            <person name="Smanski M.J."/>
            <person name="Chevrette M.G."/>
            <person name="De Carvalho L.P.S."/>
            <person name="Shen B."/>
        </authorList>
    </citation>
    <scope>NUCLEOTIDE SEQUENCE [LARGE SCALE GENOMIC DNA]</scope>
    <source>
        <strain evidence="4 5">NPDC049639</strain>
    </source>
</reference>
<accession>A0ABW8ANU5</accession>
<dbReference type="InterPro" id="IPR025736">
    <property type="entry name" value="PucR_C-HTH_dom"/>
</dbReference>
<protein>
    <submittedName>
        <fullName evidence="4">PucR family transcriptional regulator</fullName>
    </submittedName>
</protein>
<name>A0ABW8ANU5_9ACTN</name>
<dbReference type="RefSeq" id="WP_398278603.1">
    <property type="nucleotide sequence ID" value="NZ_JBITLV010000002.1"/>
</dbReference>
<comment type="similarity">
    <text evidence="1">Belongs to the CdaR family.</text>
</comment>
<evidence type="ECO:0000313" key="5">
    <source>
        <dbReference type="Proteomes" id="UP001612915"/>
    </source>
</evidence>
<proteinExistence type="inferred from homology"/>
<feature type="domain" description="CdaR GGDEF-like" evidence="3">
    <location>
        <begin position="163"/>
        <end position="275"/>
    </location>
</feature>
<dbReference type="PANTHER" id="PTHR33744">
    <property type="entry name" value="CARBOHYDRATE DIACID REGULATOR"/>
    <property type="match status" value="1"/>
</dbReference>
<feature type="domain" description="PucR C-terminal helix-turn-helix" evidence="2">
    <location>
        <begin position="323"/>
        <end position="379"/>
    </location>
</feature>
<comment type="caution">
    <text evidence="4">The sequence shown here is derived from an EMBL/GenBank/DDBJ whole genome shotgun (WGS) entry which is preliminary data.</text>
</comment>
<gene>
    <name evidence="4" type="ORF">ACIB24_09450</name>
</gene>